<evidence type="ECO:0000313" key="3">
    <source>
        <dbReference type="EMBL" id="KAF9701338.1"/>
    </source>
</evidence>
<dbReference type="EMBL" id="RZGK01000002">
    <property type="protein sequence ID" value="KAF9701338.1"/>
    <property type="molecule type" value="Genomic_DNA"/>
</dbReference>
<feature type="domain" description="F-box" evidence="2">
    <location>
        <begin position="1"/>
        <end position="43"/>
    </location>
</feature>
<evidence type="ECO:0000259" key="2">
    <source>
        <dbReference type="PROSITE" id="PS50181"/>
    </source>
</evidence>
<dbReference type="PROSITE" id="PS50181">
    <property type="entry name" value="FBOX"/>
    <property type="match status" value="1"/>
</dbReference>
<comment type="caution">
    <text evidence="3">The sequence shown here is derived from an EMBL/GenBank/DDBJ whole genome shotgun (WGS) entry which is preliminary data.</text>
</comment>
<dbReference type="Pfam" id="PF12937">
    <property type="entry name" value="F-box-like"/>
    <property type="match status" value="1"/>
</dbReference>
<dbReference type="Proteomes" id="UP000651452">
    <property type="component" value="Unassembled WGS sequence"/>
</dbReference>
<proteinExistence type="predicted"/>
<dbReference type="InterPro" id="IPR036047">
    <property type="entry name" value="F-box-like_dom_sf"/>
</dbReference>
<feature type="region of interest" description="Disordered" evidence="1">
    <location>
        <begin position="460"/>
        <end position="486"/>
    </location>
</feature>
<feature type="compositionally biased region" description="Low complexity" evidence="1">
    <location>
        <begin position="465"/>
        <end position="486"/>
    </location>
</feature>
<dbReference type="SUPFAM" id="SSF81383">
    <property type="entry name" value="F-box domain"/>
    <property type="match status" value="1"/>
</dbReference>
<reference evidence="3" key="1">
    <citation type="submission" date="2018-12" db="EMBL/GenBank/DDBJ databases">
        <authorList>
            <person name="Syme R.A."/>
            <person name="Farfan-Caceres L."/>
            <person name="Lichtenzveig J."/>
        </authorList>
    </citation>
    <scope>NUCLEOTIDE SEQUENCE</scope>
    <source>
        <strain evidence="3">Al4</strain>
    </source>
</reference>
<protein>
    <recommendedName>
        <fullName evidence="2">F-box domain-containing protein</fullName>
    </recommendedName>
</protein>
<dbReference type="CDD" id="cd09917">
    <property type="entry name" value="F-box_SF"/>
    <property type="match status" value="1"/>
</dbReference>
<dbReference type="InterPro" id="IPR001810">
    <property type="entry name" value="F-box_dom"/>
</dbReference>
<gene>
    <name evidence="3" type="ORF">EKO04_001011</name>
</gene>
<accession>A0A8H7JDT7</accession>
<organism evidence="3 4">
    <name type="scientific">Ascochyta lentis</name>
    <dbReference type="NCBI Taxonomy" id="205686"/>
    <lineage>
        <taxon>Eukaryota</taxon>
        <taxon>Fungi</taxon>
        <taxon>Dikarya</taxon>
        <taxon>Ascomycota</taxon>
        <taxon>Pezizomycotina</taxon>
        <taxon>Dothideomycetes</taxon>
        <taxon>Pleosporomycetidae</taxon>
        <taxon>Pleosporales</taxon>
        <taxon>Pleosporineae</taxon>
        <taxon>Didymellaceae</taxon>
        <taxon>Ascochyta</taxon>
    </lineage>
</organism>
<sequence>MRNLPRPILLIIASYLSQNDLCSFALVARNFVQAGQDTLYQHPIVPPPHKTDREDQTFNFLRTILDNAALAAKVRSIELYPQQEAVEQQQVRHVTIDPAALSRTAPHRLGKLKNSSSLVSEYALTGAILWNLPNLEDLRYEVYCPIDGLMPGLTKFGWFEARAQWPLELMFGAKKKINFVPGLKRLKRLRLTAPHIERRWCELPMLEYLYVGFDSDMEQRSHQSVGKSPIRTMEMECSTWALQEYGFYGPMKDFFKGFDHLTHLTLRIINQTDPSHRIINDDDTDAEDNQTDNLLTYLEHVSSKLKTLRILVHADPRGFHAYFVTWVEPASNWASFTELRHLQIPYGLFLIESVENRTKLRVPESFPPKLERLELTCATIETRFSEFLYAVVDRIAGHAQLKEIHIYVSEAWRHEFFKKPGTVTDWGDAWEKLEAAGVSLVIFEGDREGFTPLYDFSTVRRRAESSSSSDTTDSSSSSSSSSDTTD</sequence>
<dbReference type="AlphaFoldDB" id="A0A8H7JDT7"/>
<evidence type="ECO:0000256" key="1">
    <source>
        <dbReference type="SAM" id="MobiDB-lite"/>
    </source>
</evidence>
<evidence type="ECO:0000313" key="4">
    <source>
        <dbReference type="Proteomes" id="UP000651452"/>
    </source>
</evidence>
<reference evidence="3" key="2">
    <citation type="submission" date="2020-09" db="EMBL/GenBank/DDBJ databases">
        <title>Reference genome assembly for Australian Ascochyta lentis isolate Al4.</title>
        <authorList>
            <person name="Lee R.C."/>
            <person name="Farfan-Caceres L.M."/>
            <person name="Debler J.W."/>
            <person name="Williams A.H."/>
            <person name="Henares B.M."/>
        </authorList>
    </citation>
    <scope>NUCLEOTIDE SEQUENCE</scope>
    <source>
        <strain evidence="3">Al4</strain>
    </source>
</reference>
<keyword evidence="4" id="KW-1185">Reference proteome</keyword>
<name>A0A8H7JDT7_9PLEO</name>